<dbReference type="EMBL" id="UGQM01000001">
    <property type="protein sequence ID" value="STZ43226.1"/>
    <property type="molecule type" value="Genomic_DNA"/>
</dbReference>
<name>A0A378SMT8_9MYCO</name>
<accession>A0A378SMT8</accession>
<sequence length="59" mass="6365">MSVIRRSRSLARRGLKVQRRVALAQLLFWPALIGTAAAAGLATVISLRRTGDDGPRHGV</sequence>
<proteinExistence type="predicted"/>
<reference evidence="1 2" key="1">
    <citation type="submission" date="2018-06" db="EMBL/GenBank/DDBJ databases">
        <authorList>
            <consortium name="Pathogen Informatics"/>
            <person name="Doyle S."/>
        </authorList>
    </citation>
    <scope>NUCLEOTIDE SEQUENCE [LARGE SCALE GENOMIC DNA]</scope>
    <source>
        <strain evidence="1 2">NCTC10742</strain>
    </source>
</reference>
<dbReference type="AlphaFoldDB" id="A0A378SMT8"/>
<gene>
    <name evidence="1" type="ORF">NCTC10742_02448</name>
</gene>
<protein>
    <submittedName>
        <fullName evidence="1">Uncharacterized protein</fullName>
    </submittedName>
</protein>
<evidence type="ECO:0000313" key="2">
    <source>
        <dbReference type="Proteomes" id="UP000254291"/>
    </source>
</evidence>
<evidence type="ECO:0000313" key="1">
    <source>
        <dbReference type="EMBL" id="STZ43226.1"/>
    </source>
</evidence>
<organism evidence="1 2">
    <name type="scientific">Mycolicibacterium gilvum</name>
    <dbReference type="NCBI Taxonomy" id="1804"/>
    <lineage>
        <taxon>Bacteria</taxon>
        <taxon>Bacillati</taxon>
        <taxon>Actinomycetota</taxon>
        <taxon>Actinomycetes</taxon>
        <taxon>Mycobacteriales</taxon>
        <taxon>Mycobacteriaceae</taxon>
        <taxon>Mycolicibacterium</taxon>
    </lineage>
</organism>
<dbReference type="RefSeq" id="WP_147292282.1">
    <property type="nucleotide sequence ID" value="NZ_JACKST010000002.1"/>
</dbReference>
<dbReference type="Proteomes" id="UP000254291">
    <property type="component" value="Unassembled WGS sequence"/>
</dbReference>